<comment type="caution">
    <text evidence="1">The sequence shown here is derived from an EMBL/GenBank/DDBJ whole genome shotgun (WGS) entry which is preliminary data.</text>
</comment>
<dbReference type="InterPro" id="IPR021791">
    <property type="entry name" value="Phage_TAC_11"/>
</dbReference>
<accession>A0ABV6ZUQ5</accession>
<reference evidence="2" key="1">
    <citation type="journal article" date="2019" name="Int. J. Syst. Evol. Microbiol.">
        <title>The Global Catalogue of Microorganisms (GCM) 10K type strain sequencing project: providing services to taxonomists for standard genome sequencing and annotation.</title>
        <authorList>
            <consortium name="The Broad Institute Genomics Platform"/>
            <consortium name="The Broad Institute Genome Sequencing Center for Infectious Disease"/>
            <person name="Wu L."/>
            <person name="Ma J."/>
        </authorList>
    </citation>
    <scope>NUCLEOTIDE SEQUENCE [LARGE SCALE GENOMIC DNA]</scope>
    <source>
        <strain evidence="2">KCTC 52487</strain>
    </source>
</reference>
<dbReference type="Proteomes" id="UP001595379">
    <property type="component" value="Unassembled WGS sequence"/>
</dbReference>
<dbReference type="Pfam" id="PF11836">
    <property type="entry name" value="Phage_TAC_11"/>
    <property type="match status" value="1"/>
</dbReference>
<evidence type="ECO:0000313" key="1">
    <source>
        <dbReference type="EMBL" id="MFC2925167.1"/>
    </source>
</evidence>
<name>A0ABV6ZUQ5_9PROT</name>
<evidence type="ECO:0000313" key="2">
    <source>
        <dbReference type="Proteomes" id="UP001595379"/>
    </source>
</evidence>
<gene>
    <name evidence="1" type="ORF">ACFOOR_03515</name>
</gene>
<sequence>MSNPARGEVTLDAGGETHTLCLTLGALAEIEAGLGVSGFAAMAERLKTLSAADLALVLAALMRGGGAVADVSAIDPVRAARAVADCFERAL</sequence>
<keyword evidence="2" id="KW-1185">Reference proteome</keyword>
<organism evidence="1 2">
    <name type="scientific">Hyphobacterium vulgare</name>
    <dbReference type="NCBI Taxonomy" id="1736751"/>
    <lineage>
        <taxon>Bacteria</taxon>
        <taxon>Pseudomonadati</taxon>
        <taxon>Pseudomonadota</taxon>
        <taxon>Alphaproteobacteria</taxon>
        <taxon>Maricaulales</taxon>
        <taxon>Maricaulaceae</taxon>
        <taxon>Hyphobacterium</taxon>
    </lineage>
</organism>
<protein>
    <submittedName>
        <fullName evidence="1">GTA-gp10 family protein</fullName>
    </submittedName>
</protein>
<proteinExistence type="predicted"/>
<dbReference type="EMBL" id="JBHRSV010000001">
    <property type="protein sequence ID" value="MFC2925167.1"/>
    <property type="molecule type" value="Genomic_DNA"/>
</dbReference>
<dbReference type="RefSeq" id="WP_343164045.1">
    <property type="nucleotide sequence ID" value="NZ_JBHRSV010000001.1"/>
</dbReference>